<name>A0A8T0DTX1_9TREM</name>
<organism evidence="1 2">
    <name type="scientific">Paragonimus westermani</name>
    <dbReference type="NCBI Taxonomy" id="34504"/>
    <lineage>
        <taxon>Eukaryota</taxon>
        <taxon>Metazoa</taxon>
        <taxon>Spiralia</taxon>
        <taxon>Lophotrochozoa</taxon>
        <taxon>Platyhelminthes</taxon>
        <taxon>Trematoda</taxon>
        <taxon>Digenea</taxon>
        <taxon>Plagiorchiida</taxon>
        <taxon>Troglotremata</taxon>
        <taxon>Troglotrematidae</taxon>
        <taxon>Paragonimus</taxon>
    </lineage>
</organism>
<gene>
    <name evidence="1" type="ORF">P879_05250</name>
</gene>
<protein>
    <submittedName>
        <fullName evidence="1">Uncharacterized protein</fullName>
    </submittedName>
</protein>
<dbReference type="Proteomes" id="UP000699462">
    <property type="component" value="Unassembled WGS sequence"/>
</dbReference>
<dbReference type="AlphaFoldDB" id="A0A8T0DTX1"/>
<dbReference type="EMBL" id="JTDF01000653">
    <property type="protein sequence ID" value="KAF8571193.1"/>
    <property type="molecule type" value="Genomic_DNA"/>
</dbReference>
<evidence type="ECO:0000313" key="2">
    <source>
        <dbReference type="Proteomes" id="UP000699462"/>
    </source>
</evidence>
<comment type="caution">
    <text evidence="1">The sequence shown here is derived from an EMBL/GenBank/DDBJ whole genome shotgun (WGS) entry which is preliminary data.</text>
</comment>
<proteinExistence type="predicted"/>
<keyword evidence="2" id="KW-1185">Reference proteome</keyword>
<evidence type="ECO:0000313" key="1">
    <source>
        <dbReference type="EMBL" id="KAF8571193.1"/>
    </source>
</evidence>
<reference evidence="1 2" key="1">
    <citation type="submission" date="2019-07" db="EMBL/GenBank/DDBJ databases">
        <title>Annotation for the trematode Paragonimus westermani.</title>
        <authorList>
            <person name="Choi Y.-J."/>
        </authorList>
    </citation>
    <scope>NUCLEOTIDE SEQUENCE [LARGE SCALE GENOMIC DNA]</scope>
    <source>
        <strain evidence="1">180907_Pwestermani</strain>
    </source>
</reference>
<accession>A0A8T0DTX1</accession>
<sequence length="76" mass="8422">MVQSACDKPIFHSPDPNDYALTSPHDTVSEAVLTSHPRHKQSSYGACGNGGLIGDLCTIVRSVRREQIRFYSVIKY</sequence>
<dbReference type="OrthoDB" id="6254761at2759"/>